<dbReference type="GO" id="GO:0009636">
    <property type="term" value="P:response to toxic substance"/>
    <property type="evidence" value="ECO:0007669"/>
    <property type="project" value="TreeGrafter"/>
</dbReference>
<organism evidence="3 4">
    <name type="scientific">Desulforamulus ruminis (strain ATCC 23193 / DSM 2154 / NCIMB 8452 / DL)</name>
    <name type="common">Desulfotomaculum ruminis</name>
    <dbReference type="NCBI Taxonomy" id="696281"/>
    <lineage>
        <taxon>Bacteria</taxon>
        <taxon>Bacillati</taxon>
        <taxon>Bacillota</taxon>
        <taxon>Clostridia</taxon>
        <taxon>Eubacteriales</taxon>
        <taxon>Peptococcaceae</taxon>
        <taxon>Desulforamulus</taxon>
    </lineage>
</organism>
<evidence type="ECO:0000313" key="3">
    <source>
        <dbReference type="EMBL" id="AEG58534.1"/>
    </source>
</evidence>
<reference evidence="3 4" key="2">
    <citation type="journal article" date="2012" name="Stand. Genomic Sci.">
        <title>Complete genome sequence of the sulfate-reducing firmicute Desulfotomaculum ruminis type strain (DL(T)).</title>
        <authorList>
            <person name="Spring S."/>
            <person name="Visser M."/>
            <person name="Lu M."/>
            <person name="Copeland A."/>
            <person name="Lapidus A."/>
            <person name="Lucas S."/>
            <person name="Cheng J.F."/>
            <person name="Han C."/>
            <person name="Tapia R."/>
            <person name="Goodwin L.A."/>
            <person name="Pitluck S."/>
            <person name="Ivanova N."/>
            <person name="Land M."/>
            <person name="Hauser L."/>
            <person name="Larimer F."/>
            <person name="Rohde M."/>
            <person name="Goker M."/>
            <person name="Detter J.C."/>
            <person name="Kyrpides N.C."/>
            <person name="Woyke T."/>
            <person name="Schaap P.J."/>
            <person name="Plugge C.M."/>
            <person name="Muyzer G."/>
            <person name="Kuever J."/>
            <person name="Pereira I.A."/>
            <person name="Parshina S.N."/>
            <person name="Bernier-Latmani R."/>
            <person name="Stams A.J."/>
            <person name="Klenk H.P."/>
        </authorList>
    </citation>
    <scope>NUCLEOTIDE SEQUENCE [LARGE SCALE GENOMIC DNA]</scope>
    <source>
        <strain evidence="4">ATCC 23193 / DSM 2154 / NCIB 8452 / DL</strain>
    </source>
</reference>
<feature type="transmembrane region" description="Helical" evidence="1">
    <location>
        <begin position="56"/>
        <end position="77"/>
    </location>
</feature>
<name>F6DNJ4_DESRL</name>
<sequence length="169" mass="19095">MRNIPLTHRLAVPAVFVLVTLYMAVANYPTLPEKIPTHFNGSGFPDAWGNLSFSNFFSLPFLQVVLYVVLAGLTWVFTKRGDIRNIINLPGKDKLTGEQLEKIRRVIINGMSLLNLFTCAMLFYIQLGTIKIVRSQWAGLGPASWLFAVLIVGTCAWMLYRIFTLRKQS</sequence>
<protein>
    <recommendedName>
        <fullName evidence="2">DUF1648 domain-containing protein</fullName>
    </recommendedName>
</protein>
<reference evidence="4" key="1">
    <citation type="submission" date="2011-05" db="EMBL/GenBank/DDBJ databases">
        <title>Complete sequence of Desulfotomaculum ruminis DSM 2154.</title>
        <authorList>
            <person name="Lucas S."/>
            <person name="Copeland A."/>
            <person name="Lapidus A."/>
            <person name="Cheng J.-F."/>
            <person name="Goodwin L."/>
            <person name="Pitluck S."/>
            <person name="Lu M."/>
            <person name="Detter J.C."/>
            <person name="Han C."/>
            <person name="Tapia R."/>
            <person name="Land M."/>
            <person name="Hauser L."/>
            <person name="Kyrpides N."/>
            <person name="Ivanova N."/>
            <person name="Mikhailova N."/>
            <person name="Pagani I."/>
            <person name="Stams A.J.M."/>
            <person name="Plugge C.M."/>
            <person name="Muyzer G."/>
            <person name="Kuever J."/>
            <person name="Parshina S.N."/>
            <person name="Ivanova A.E."/>
            <person name="Nazina T.N."/>
            <person name="Brambilla E."/>
            <person name="Spring S."/>
            <person name="Klenk H.-P."/>
            <person name="Woyke T."/>
        </authorList>
    </citation>
    <scope>NUCLEOTIDE SEQUENCE [LARGE SCALE GENOMIC DNA]</scope>
    <source>
        <strain evidence="4">ATCC 23193 / DSM 2154 / NCIB 8452 / DL</strain>
    </source>
</reference>
<dbReference type="OrthoDB" id="9808690at2"/>
<keyword evidence="1" id="KW-1133">Transmembrane helix</keyword>
<dbReference type="InterPro" id="IPR012867">
    <property type="entry name" value="DUF1648"/>
</dbReference>
<dbReference type="Pfam" id="PF07853">
    <property type="entry name" value="DUF1648"/>
    <property type="match status" value="1"/>
</dbReference>
<keyword evidence="1" id="KW-0812">Transmembrane</keyword>
<feature type="transmembrane region" description="Helical" evidence="1">
    <location>
        <begin position="106"/>
        <end position="125"/>
    </location>
</feature>
<keyword evidence="1" id="KW-0472">Membrane</keyword>
<gene>
    <name evidence="3" type="ordered locus">Desru_0236</name>
</gene>
<dbReference type="Proteomes" id="UP000009234">
    <property type="component" value="Chromosome"/>
</dbReference>
<dbReference type="RefSeq" id="WP_013840311.1">
    <property type="nucleotide sequence ID" value="NC_015589.1"/>
</dbReference>
<dbReference type="AlphaFoldDB" id="F6DNJ4"/>
<accession>F6DNJ4</accession>
<dbReference type="PANTHER" id="PTHR37810:SF5">
    <property type="entry name" value="IMMUNITY PROTEIN SDPI"/>
    <property type="match status" value="1"/>
</dbReference>
<dbReference type="EMBL" id="CP002780">
    <property type="protein sequence ID" value="AEG58534.1"/>
    <property type="molecule type" value="Genomic_DNA"/>
</dbReference>
<evidence type="ECO:0000313" key="4">
    <source>
        <dbReference type="Proteomes" id="UP000009234"/>
    </source>
</evidence>
<evidence type="ECO:0000256" key="1">
    <source>
        <dbReference type="SAM" id="Phobius"/>
    </source>
</evidence>
<keyword evidence="4" id="KW-1185">Reference proteome</keyword>
<dbReference type="HOGENOM" id="CLU_1502805_0_0_9"/>
<proteinExistence type="predicted"/>
<feature type="domain" description="DUF1648" evidence="2">
    <location>
        <begin position="16"/>
        <end position="63"/>
    </location>
</feature>
<dbReference type="PANTHER" id="PTHR37810">
    <property type="entry name" value="IMMUNITY PROTEIN SDPI"/>
    <property type="match status" value="1"/>
</dbReference>
<dbReference type="KEGG" id="dru:Desru_0236"/>
<evidence type="ECO:0000259" key="2">
    <source>
        <dbReference type="Pfam" id="PF07853"/>
    </source>
</evidence>
<feature type="transmembrane region" description="Helical" evidence="1">
    <location>
        <begin position="145"/>
        <end position="163"/>
    </location>
</feature>
<dbReference type="eggNOG" id="COG4194">
    <property type="taxonomic scope" value="Bacteria"/>
</dbReference>